<comment type="caution">
    <text evidence="3">The sequence shown here is derived from an EMBL/GenBank/DDBJ whole genome shotgun (WGS) entry which is preliminary data.</text>
</comment>
<proteinExistence type="predicted"/>
<evidence type="ECO:0000256" key="2">
    <source>
        <dbReference type="SAM" id="Phobius"/>
    </source>
</evidence>
<feature type="compositionally biased region" description="Pro residues" evidence="1">
    <location>
        <begin position="8"/>
        <end position="20"/>
    </location>
</feature>
<evidence type="ECO:0000313" key="4">
    <source>
        <dbReference type="Proteomes" id="UP000618591"/>
    </source>
</evidence>
<feature type="transmembrane region" description="Helical" evidence="2">
    <location>
        <begin position="49"/>
        <end position="66"/>
    </location>
</feature>
<keyword evidence="2" id="KW-0472">Membrane</keyword>
<keyword evidence="2" id="KW-0812">Transmembrane</keyword>
<evidence type="ECO:0000256" key="1">
    <source>
        <dbReference type="SAM" id="MobiDB-lite"/>
    </source>
</evidence>
<name>A0ABQ1GYL3_9SPHN</name>
<protein>
    <submittedName>
        <fullName evidence="3">Uncharacterized protein</fullName>
    </submittedName>
</protein>
<dbReference type="Proteomes" id="UP000618591">
    <property type="component" value="Unassembled WGS sequence"/>
</dbReference>
<dbReference type="RefSeq" id="WP_188447841.1">
    <property type="nucleotide sequence ID" value="NZ_BMDW01000014.1"/>
</dbReference>
<sequence length="221" mass="24142">MSDEPIVPTEPAPEPAPAPDPALQVAATEAVAKAEAAATRRRWINLGEFIAVAGLIIALLGLYLNWSDRREETADKQIASAKAERESARFDVRAVATANGAALMLQHDERHAIRDATVTFPTELGIGSKDTVADSIDRGWFDHALLKATDRRSGRLPVLIVLSYWDGDTPRTTRGIYDIGWKTEGGFPLGRTLKLESLRLHELGGDQKRLDAVWAAERPKG</sequence>
<dbReference type="EMBL" id="BMDW01000014">
    <property type="protein sequence ID" value="GGA53099.1"/>
    <property type="molecule type" value="Genomic_DNA"/>
</dbReference>
<keyword evidence="2" id="KW-1133">Transmembrane helix</keyword>
<gene>
    <name evidence="3" type="ORF">GCM10011395_24340</name>
</gene>
<evidence type="ECO:0000313" key="3">
    <source>
        <dbReference type="EMBL" id="GGA53099.1"/>
    </source>
</evidence>
<organism evidence="3 4">
    <name type="scientific">Sphingomonas psychrolutea</name>
    <dbReference type="NCBI Taxonomy" id="1259676"/>
    <lineage>
        <taxon>Bacteria</taxon>
        <taxon>Pseudomonadati</taxon>
        <taxon>Pseudomonadota</taxon>
        <taxon>Alphaproteobacteria</taxon>
        <taxon>Sphingomonadales</taxon>
        <taxon>Sphingomonadaceae</taxon>
        <taxon>Sphingomonas</taxon>
    </lineage>
</organism>
<accession>A0ABQ1GYL3</accession>
<feature type="region of interest" description="Disordered" evidence="1">
    <location>
        <begin position="1"/>
        <end position="20"/>
    </location>
</feature>
<keyword evidence="4" id="KW-1185">Reference proteome</keyword>
<reference evidence="4" key="1">
    <citation type="journal article" date="2019" name="Int. J. Syst. Evol. Microbiol.">
        <title>The Global Catalogue of Microorganisms (GCM) 10K type strain sequencing project: providing services to taxonomists for standard genome sequencing and annotation.</title>
        <authorList>
            <consortium name="The Broad Institute Genomics Platform"/>
            <consortium name="The Broad Institute Genome Sequencing Center for Infectious Disease"/>
            <person name="Wu L."/>
            <person name="Ma J."/>
        </authorList>
    </citation>
    <scope>NUCLEOTIDE SEQUENCE [LARGE SCALE GENOMIC DNA]</scope>
    <source>
        <strain evidence="4">CGMCC 1.10106</strain>
    </source>
</reference>